<dbReference type="OrthoDB" id="30023at2759"/>
<dbReference type="Proteomes" id="UP000244005">
    <property type="component" value="Unassembled WGS sequence"/>
</dbReference>
<accession>A0A2R6WVY4</accession>
<gene>
    <name evidence="1" type="ORF">MARPO_0054s0104</name>
</gene>
<name>A0A2R6WVY4_MARPO</name>
<keyword evidence="2" id="KW-1185">Reference proteome</keyword>
<evidence type="ECO:0000313" key="2">
    <source>
        <dbReference type="Proteomes" id="UP000244005"/>
    </source>
</evidence>
<reference evidence="2" key="1">
    <citation type="journal article" date="2017" name="Cell">
        <title>Insights into land plant evolution garnered from the Marchantia polymorpha genome.</title>
        <authorList>
            <person name="Bowman J.L."/>
            <person name="Kohchi T."/>
            <person name="Yamato K.T."/>
            <person name="Jenkins J."/>
            <person name="Shu S."/>
            <person name="Ishizaki K."/>
            <person name="Yamaoka S."/>
            <person name="Nishihama R."/>
            <person name="Nakamura Y."/>
            <person name="Berger F."/>
            <person name="Adam C."/>
            <person name="Aki S.S."/>
            <person name="Althoff F."/>
            <person name="Araki T."/>
            <person name="Arteaga-Vazquez M.A."/>
            <person name="Balasubrmanian S."/>
            <person name="Barry K."/>
            <person name="Bauer D."/>
            <person name="Boehm C.R."/>
            <person name="Briginshaw L."/>
            <person name="Caballero-Perez J."/>
            <person name="Catarino B."/>
            <person name="Chen F."/>
            <person name="Chiyoda S."/>
            <person name="Chovatia M."/>
            <person name="Davies K.M."/>
            <person name="Delmans M."/>
            <person name="Demura T."/>
            <person name="Dierschke T."/>
            <person name="Dolan L."/>
            <person name="Dorantes-Acosta A.E."/>
            <person name="Eklund D.M."/>
            <person name="Florent S.N."/>
            <person name="Flores-Sandoval E."/>
            <person name="Fujiyama A."/>
            <person name="Fukuzawa H."/>
            <person name="Galik B."/>
            <person name="Grimanelli D."/>
            <person name="Grimwood J."/>
            <person name="Grossniklaus U."/>
            <person name="Hamada T."/>
            <person name="Haseloff J."/>
            <person name="Hetherington A.J."/>
            <person name="Higo A."/>
            <person name="Hirakawa Y."/>
            <person name="Hundley H.N."/>
            <person name="Ikeda Y."/>
            <person name="Inoue K."/>
            <person name="Inoue S.I."/>
            <person name="Ishida S."/>
            <person name="Jia Q."/>
            <person name="Kakita M."/>
            <person name="Kanazawa T."/>
            <person name="Kawai Y."/>
            <person name="Kawashima T."/>
            <person name="Kennedy M."/>
            <person name="Kinose K."/>
            <person name="Kinoshita T."/>
            <person name="Kohara Y."/>
            <person name="Koide E."/>
            <person name="Komatsu K."/>
            <person name="Kopischke S."/>
            <person name="Kubo M."/>
            <person name="Kyozuka J."/>
            <person name="Lagercrantz U."/>
            <person name="Lin S.S."/>
            <person name="Lindquist E."/>
            <person name="Lipzen A.M."/>
            <person name="Lu C.W."/>
            <person name="De Luna E."/>
            <person name="Martienssen R.A."/>
            <person name="Minamino N."/>
            <person name="Mizutani M."/>
            <person name="Mizutani M."/>
            <person name="Mochizuki N."/>
            <person name="Monte I."/>
            <person name="Mosher R."/>
            <person name="Nagasaki H."/>
            <person name="Nakagami H."/>
            <person name="Naramoto S."/>
            <person name="Nishitani K."/>
            <person name="Ohtani M."/>
            <person name="Okamoto T."/>
            <person name="Okumura M."/>
            <person name="Phillips J."/>
            <person name="Pollak B."/>
            <person name="Reinders A."/>
            <person name="Rovekamp M."/>
            <person name="Sano R."/>
            <person name="Sawa S."/>
            <person name="Schmid M.W."/>
            <person name="Shirakawa M."/>
            <person name="Solano R."/>
            <person name="Spunde A."/>
            <person name="Suetsugu N."/>
            <person name="Sugano S."/>
            <person name="Sugiyama A."/>
            <person name="Sun R."/>
            <person name="Suzuki Y."/>
            <person name="Takenaka M."/>
            <person name="Takezawa D."/>
            <person name="Tomogane H."/>
            <person name="Tsuzuki M."/>
            <person name="Ueda T."/>
            <person name="Umeda M."/>
            <person name="Ward J.M."/>
            <person name="Watanabe Y."/>
            <person name="Yazaki K."/>
            <person name="Yokoyama R."/>
            <person name="Yoshitake Y."/>
            <person name="Yotsui I."/>
            <person name="Zachgo S."/>
            <person name="Schmutz J."/>
        </authorList>
    </citation>
    <scope>NUCLEOTIDE SEQUENCE [LARGE SCALE GENOMIC DNA]</scope>
    <source>
        <strain evidence="2">Tak-1</strain>
    </source>
</reference>
<dbReference type="EMBL" id="KZ772726">
    <property type="protein sequence ID" value="PTQ38003.1"/>
    <property type="molecule type" value="Genomic_DNA"/>
</dbReference>
<protein>
    <submittedName>
        <fullName evidence="1">Uncharacterized protein</fullName>
    </submittedName>
</protein>
<dbReference type="Gramene" id="Mp4g16390.1">
    <property type="protein sequence ID" value="Mp4g16390.1.cds"/>
    <property type="gene ID" value="Mp4g16390"/>
</dbReference>
<proteinExistence type="predicted"/>
<dbReference type="AlphaFoldDB" id="A0A2R6WVY4"/>
<evidence type="ECO:0000313" key="1">
    <source>
        <dbReference type="EMBL" id="PTQ38003.1"/>
    </source>
</evidence>
<sequence>MTSPIRKEKRDLARARTVRPGATDNIVGNEMIRAFALCTICKQTWTAQVKLASEISPHGPQYNNRRRDKTMSLAQRRKMDYLKEDGSSRRVIQSARGKVAKSISHISIKNEEDPKLRWCTRRTILNQKQINAQGTSDSEKLYCVYVAIGQKRSN</sequence>
<organism evidence="1 2">
    <name type="scientific">Marchantia polymorpha</name>
    <name type="common">Common liverwort</name>
    <name type="synonym">Marchantia aquatica</name>
    <dbReference type="NCBI Taxonomy" id="3197"/>
    <lineage>
        <taxon>Eukaryota</taxon>
        <taxon>Viridiplantae</taxon>
        <taxon>Streptophyta</taxon>
        <taxon>Embryophyta</taxon>
        <taxon>Marchantiophyta</taxon>
        <taxon>Marchantiopsida</taxon>
        <taxon>Marchantiidae</taxon>
        <taxon>Marchantiales</taxon>
        <taxon>Marchantiaceae</taxon>
        <taxon>Marchantia</taxon>
    </lineage>
</organism>